<accession>A0A839XGQ7</accession>
<dbReference type="InterPro" id="IPR024344">
    <property type="entry name" value="MDMPI_metal-binding"/>
</dbReference>
<evidence type="ECO:0000259" key="2">
    <source>
        <dbReference type="Pfam" id="PF11716"/>
    </source>
</evidence>
<sequence length="263" mass="28624">MLEPTVEPTAEAARTAAQQFIDLALSVLDPAVPVPATPPWTIADVFGHVAMEPRRYRDLARGQGAWPSRAADLPDFNEQQIASLPTDDLGTLAGLLRADLDDFLTTIDELGPDARMMFDGDQEIRVDRSLGTLLGEFIVHGHDIATALGRSWPIDPEHVPMVLTGMHQVMPGWIDRDAAAGHTATYHVRLRGGPMQIYSFRDGALTIGESGRPHIRISADPATWLLLVYGRGNPTRAALTGKVVAYGRKPWLASGLAKRFLPP</sequence>
<feature type="domain" description="Mycothiol-dependent maleylpyruvate isomerase metal-binding" evidence="2">
    <location>
        <begin position="26"/>
        <end position="145"/>
    </location>
</feature>
<dbReference type="AlphaFoldDB" id="A0A839XGQ7"/>
<dbReference type="RefSeq" id="WP_183782000.1">
    <property type="nucleotide sequence ID" value="NZ_JACIBS010000001.1"/>
</dbReference>
<protein>
    <submittedName>
        <fullName evidence="3">Uncharacterized protein (TIGR03083 family)</fullName>
    </submittedName>
</protein>
<dbReference type="Gene3D" id="3.30.1050.10">
    <property type="entry name" value="SCP2 sterol-binding domain"/>
    <property type="match status" value="1"/>
</dbReference>
<keyword evidence="4" id="KW-1185">Reference proteome</keyword>
<dbReference type="Gene3D" id="1.20.120.450">
    <property type="entry name" value="dinb family like domain"/>
    <property type="match status" value="1"/>
</dbReference>
<comment type="caution">
    <text evidence="3">The sequence shown here is derived from an EMBL/GenBank/DDBJ whole genome shotgun (WGS) entry which is preliminary data.</text>
</comment>
<dbReference type="SUPFAM" id="SSF109854">
    <property type="entry name" value="DinB/YfiT-like putative metalloenzymes"/>
    <property type="match status" value="1"/>
</dbReference>
<proteinExistence type="predicted"/>
<gene>
    <name evidence="3" type="ORF">FB384_002056</name>
</gene>
<evidence type="ECO:0000313" key="3">
    <source>
        <dbReference type="EMBL" id="MBB3663152.1"/>
    </source>
</evidence>
<name>A0A839XGQ7_9PSEU</name>
<organism evidence="3 4">
    <name type="scientific">Prauserella sediminis</name>
    <dbReference type="NCBI Taxonomy" id="577680"/>
    <lineage>
        <taxon>Bacteria</taxon>
        <taxon>Bacillati</taxon>
        <taxon>Actinomycetota</taxon>
        <taxon>Actinomycetes</taxon>
        <taxon>Pseudonocardiales</taxon>
        <taxon>Pseudonocardiaceae</taxon>
        <taxon>Prauserella</taxon>
        <taxon>Prauserella salsuginis group</taxon>
    </lineage>
</organism>
<reference evidence="3 4" key="1">
    <citation type="submission" date="2020-08" db="EMBL/GenBank/DDBJ databases">
        <title>Sequencing the genomes of 1000 actinobacteria strains.</title>
        <authorList>
            <person name="Klenk H.-P."/>
        </authorList>
    </citation>
    <scope>NUCLEOTIDE SEQUENCE [LARGE SCALE GENOMIC DNA]</scope>
    <source>
        <strain evidence="3 4">DSM 45267</strain>
    </source>
</reference>
<dbReference type="Pfam" id="PF02036">
    <property type="entry name" value="SCP2"/>
    <property type="match status" value="1"/>
</dbReference>
<evidence type="ECO:0000313" key="4">
    <source>
        <dbReference type="Proteomes" id="UP000564573"/>
    </source>
</evidence>
<dbReference type="InterPro" id="IPR017517">
    <property type="entry name" value="Maleyloyr_isom"/>
</dbReference>
<evidence type="ECO:0000259" key="1">
    <source>
        <dbReference type="Pfam" id="PF02036"/>
    </source>
</evidence>
<feature type="domain" description="SCP2" evidence="1">
    <location>
        <begin position="176"/>
        <end position="244"/>
    </location>
</feature>
<dbReference type="Proteomes" id="UP000564573">
    <property type="component" value="Unassembled WGS sequence"/>
</dbReference>
<dbReference type="InterPro" id="IPR034660">
    <property type="entry name" value="DinB/YfiT-like"/>
</dbReference>
<dbReference type="Pfam" id="PF11716">
    <property type="entry name" value="MDMPI_N"/>
    <property type="match status" value="1"/>
</dbReference>
<dbReference type="InterPro" id="IPR036527">
    <property type="entry name" value="SCP2_sterol-bd_dom_sf"/>
</dbReference>
<dbReference type="EMBL" id="JACIBS010000001">
    <property type="protein sequence ID" value="MBB3663152.1"/>
    <property type="molecule type" value="Genomic_DNA"/>
</dbReference>
<dbReference type="SUPFAM" id="SSF55718">
    <property type="entry name" value="SCP-like"/>
    <property type="match status" value="1"/>
</dbReference>
<dbReference type="InterPro" id="IPR003033">
    <property type="entry name" value="SCP2_sterol-bd_dom"/>
</dbReference>
<dbReference type="NCBIfam" id="TIGR03083">
    <property type="entry name" value="maleylpyruvate isomerase family mycothiol-dependent enzyme"/>
    <property type="match status" value="1"/>
</dbReference>
<dbReference type="GO" id="GO:0046872">
    <property type="term" value="F:metal ion binding"/>
    <property type="evidence" value="ECO:0007669"/>
    <property type="project" value="InterPro"/>
</dbReference>